<sequence length="239" mass="27987">MNNIDIYLDSFKNKKALVIFPHPDDESVMAGGLIQRLINKGFLVTVLSLTEGESGKIHINGRGRSVREIRSAEFAKAMAILRVTDWVMWNFEDGKMRVKQDWRKRLRSFIKQMNFGLVVSYDLSGVSGHPDHISLSSELLGLSKQNKFALLWVSFLGHMREVVVSKKVQVYLVEPEYELNLSFTESFRKWRASFSHKSQALQGFLRYPWWILVFVARREWYAIVIKSKRYKFIYPEFKI</sequence>
<dbReference type="PANTHER" id="PTHR12993:SF11">
    <property type="entry name" value="N-ACETYLGLUCOSAMINYL-PHOSPHATIDYLINOSITOL DE-N-ACETYLASE"/>
    <property type="match status" value="1"/>
</dbReference>
<dbReference type="AlphaFoldDB" id="A0A1F5FV29"/>
<dbReference type="InterPro" id="IPR003737">
    <property type="entry name" value="GlcNAc_PI_deacetylase-related"/>
</dbReference>
<dbReference type="Gene3D" id="3.40.50.10320">
    <property type="entry name" value="LmbE-like"/>
    <property type="match status" value="1"/>
</dbReference>
<gene>
    <name evidence="1" type="ORF">A2572_04935</name>
</gene>
<dbReference type="InterPro" id="IPR024078">
    <property type="entry name" value="LmbE-like_dom_sf"/>
</dbReference>
<dbReference type="Proteomes" id="UP000179237">
    <property type="component" value="Unassembled WGS sequence"/>
</dbReference>
<comment type="caution">
    <text evidence="1">The sequence shown here is derived from an EMBL/GenBank/DDBJ whole genome shotgun (WGS) entry which is preliminary data.</text>
</comment>
<evidence type="ECO:0008006" key="3">
    <source>
        <dbReference type="Google" id="ProtNLM"/>
    </source>
</evidence>
<dbReference type="PANTHER" id="PTHR12993">
    <property type="entry name" value="N-ACETYLGLUCOSAMINYL-PHOSPHATIDYLINOSITOL DE-N-ACETYLASE-RELATED"/>
    <property type="match status" value="1"/>
</dbReference>
<dbReference type="EMBL" id="MFAQ01000016">
    <property type="protein sequence ID" value="OGD83455.1"/>
    <property type="molecule type" value="Genomic_DNA"/>
</dbReference>
<reference evidence="1 2" key="1">
    <citation type="journal article" date="2016" name="Nat. Commun.">
        <title>Thousands of microbial genomes shed light on interconnected biogeochemical processes in an aquifer system.</title>
        <authorList>
            <person name="Anantharaman K."/>
            <person name="Brown C.T."/>
            <person name="Hug L.A."/>
            <person name="Sharon I."/>
            <person name="Castelle C.J."/>
            <person name="Probst A.J."/>
            <person name="Thomas B.C."/>
            <person name="Singh A."/>
            <person name="Wilkins M.J."/>
            <person name="Karaoz U."/>
            <person name="Brodie E.L."/>
            <person name="Williams K.H."/>
            <person name="Hubbard S.S."/>
            <person name="Banfield J.F."/>
        </authorList>
    </citation>
    <scope>NUCLEOTIDE SEQUENCE [LARGE SCALE GENOMIC DNA]</scope>
</reference>
<organism evidence="1 2">
    <name type="scientific">Candidatus Collierbacteria bacterium RIFOXYD1_FULL_40_9</name>
    <dbReference type="NCBI Taxonomy" id="1817731"/>
    <lineage>
        <taxon>Bacteria</taxon>
        <taxon>Candidatus Collieribacteriota</taxon>
    </lineage>
</organism>
<protein>
    <recommendedName>
        <fullName evidence="3">GlcNAc-PI de-N-acetylase</fullName>
    </recommendedName>
</protein>
<evidence type="ECO:0000313" key="1">
    <source>
        <dbReference type="EMBL" id="OGD83455.1"/>
    </source>
</evidence>
<dbReference type="SUPFAM" id="SSF102588">
    <property type="entry name" value="LmbE-like"/>
    <property type="match status" value="1"/>
</dbReference>
<accession>A0A1F5FV29</accession>
<name>A0A1F5FV29_9BACT</name>
<evidence type="ECO:0000313" key="2">
    <source>
        <dbReference type="Proteomes" id="UP000179237"/>
    </source>
</evidence>
<proteinExistence type="predicted"/>
<dbReference type="GO" id="GO:0016811">
    <property type="term" value="F:hydrolase activity, acting on carbon-nitrogen (but not peptide) bonds, in linear amides"/>
    <property type="evidence" value="ECO:0007669"/>
    <property type="project" value="TreeGrafter"/>
</dbReference>
<dbReference type="Pfam" id="PF02585">
    <property type="entry name" value="PIG-L"/>
    <property type="match status" value="1"/>
</dbReference>